<dbReference type="RefSeq" id="WP_108345726.1">
    <property type="nucleotide sequence ID" value="NZ_PYXZ01000008.1"/>
</dbReference>
<dbReference type="Proteomes" id="UP000244867">
    <property type="component" value="Unassembled WGS sequence"/>
</dbReference>
<evidence type="ECO:0000256" key="2">
    <source>
        <dbReference type="SAM" id="SignalP"/>
    </source>
</evidence>
<dbReference type="PROSITE" id="PS51257">
    <property type="entry name" value="PROKAR_LIPOPROTEIN"/>
    <property type="match status" value="1"/>
</dbReference>
<sequence length="353" mass="36587">MRRGVRTALAATTLLVLAACGADDEPTAEQTSTPTPTESETPIETSGPLDWQPTGRSPDARVVVGERWTAIAGESDLRFESNAGDADDVVLPDDSGGSVDAVLLDGDSAVVSYGFGGETTSGLGYRVDLTTSEQTEIVTPEPANGGDWARLGDSVHYPGLGEGGVACLATLSVADGNGEDGWCPSGRVGIAELEANEDGVAVMLFDYASRVSCRTLALLDQSGIPQPVDGPAECTGWDIAATSTGIVWSEVTKPKRQEVAQFHARTDSGTEDLGQGSTGTLTSCGGDTFFVSDPATRTDPARLMRWDGAELSVAYESTSRGNAFLGRPECADGILTISSFGEDGDEQVSAHVG</sequence>
<evidence type="ECO:0000313" key="3">
    <source>
        <dbReference type="EMBL" id="PUA79861.1"/>
    </source>
</evidence>
<name>A0A2R7YU45_9ACTN</name>
<keyword evidence="2" id="KW-0732">Signal</keyword>
<evidence type="ECO:0000256" key="1">
    <source>
        <dbReference type="SAM" id="MobiDB-lite"/>
    </source>
</evidence>
<accession>A0A2R7YU45</accession>
<reference evidence="3 4" key="1">
    <citation type="submission" date="2018-03" db="EMBL/GenBank/DDBJ databases">
        <authorList>
            <person name="Keele B.F."/>
        </authorList>
    </citation>
    <scope>NUCLEOTIDE SEQUENCE [LARGE SCALE GENOMIC DNA]</scope>
    <source>
        <strain evidence="3 4">IB-3</strain>
    </source>
</reference>
<feature type="signal peptide" evidence="2">
    <location>
        <begin position="1"/>
        <end position="18"/>
    </location>
</feature>
<dbReference type="AlphaFoldDB" id="A0A2R7YU45"/>
<evidence type="ECO:0000313" key="4">
    <source>
        <dbReference type="Proteomes" id="UP000244867"/>
    </source>
</evidence>
<proteinExistence type="predicted"/>
<gene>
    <name evidence="3" type="ORF">C7S10_17535</name>
</gene>
<protein>
    <submittedName>
        <fullName evidence="3">Uncharacterized protein</fullName>
    </submittedName>
</protein>
<dbReference type="OrthoDB" id="3775364at2"/>
<comment type="caution">
    <text evidence="3">The sequence shown here is derived from an EMBL/GenBank/DDBJ whole genome shotgun (WGS) entry which is preliminary data.</text>
</comment>
<feature type="compositionally biased region" description="Low complexity" evidence="1">
    <location>
        <begin position="28"/>
        <end position="48"/>
    </location>
</feature>
<feature type="region of interest" description="Disordered" evidence="1">
    <location>
        <begin position="23"/>
        <end position="59"/>
    </location>
</feature>
<dbReference type="EMBL" id="PYXZ01000008">
    <property type="protein sequence ID" value="PUA79861.1"/>
    <property type="molecule type" value="Genomic_DNA"/>
</dbReference>
<feature type="chain" id="PRO_5039268280" evidence="2">
    <location>
        <begin position="19"/>
        <end position="353"/>
    </location>
</feature>
<keyword evidence="4" id="KW-1185">Reference proteome</keyword>
<organism evidence="3 4">
    <name type="scientific">Nocardioides currus</name>
    <dbReference type="NCBI Taxonomy" id="2133958"/>
    <lineage>
        <taxon>Bacteria</taxon>
        <taxon>Bacillati</taxon>
        <taxon>Actinomycetota</taxon>
        <taxon>Actinomycetes</taxon>
        <taxon>Propionibacteriales</taxon>
        <taxon>Nocardioidaceae</taxon>
        <taxon>Nocardioides</taxon>
    </lineage>
</organism>